<protein>
    <submittedName>
        <fullName evidence="1">Uncharacterized protein</fullName>
    </submittedName>
</protein>
<evidence type="ECO:0000313" key="1">
    <source>
        <dbReference type="EMBL" id="SVC40726.1"/>
    </source>
</evidence>
<gene>
    <name evidence="1" type="ORF">METZ01_LOCUS293580</name>
</gene>
<organism evidence="1">
    <name type="scientific">marine metagenome</name>
    <dbReference type="NCBI Taxonomy" id="408172"/>
    <lineage>
        <taxon>unclassified sequences</taxon>
        <taxon>metagenomes</taxon>
        <taxon>ecological metagenomes</taxon>
    </lineage>
</organism>
<proteinExistence type="predicted"/>
<feature type="non-terminal residue" evidence="1">
    <location>
        <position position="1"/>
    </location>
</feature>
<accession>A0A382LVY8</accession>
<feature type="non-terminal residue" evidence="1">
    <location>
        <position position="29"/>
    </location>
</feature>
<dbReference type="EMBL" id="UINC01089541">
    <property type="protein sequence ID" value="SVC40726.1"/>
    <property type="molecule type" value="Genomic_DNA"/>
</dbReference>
<name>A0A382LVY8_9ZZZZ</name>
<sequence length="29" mass="3182">VLVDADHPMTIRELISHKLTYQATVTSAA</sequence>
<dbReference type="AlphaFoldDB" id="A0A382LVY8"/>
<reference evidence="1" key="1">
    <citation type="submission" date="2018-05" db="EMBL/GenBank/DDBJ databases">
        <authorList>
            <person name="Lanie J.A."/>
            <person name="Ng W.-L."/>
            <person name="Kazmierczak K.M."/>
            <person name="Andrzejewski T.M."/>
            <person name="Davidsen T.M."/>
            <person name="Wayne K.J."/>
            <person name="Tettelin H."/>
            <person name="Glass J.I."/>
            <person name="Rusch D."/>
            <person name="Podicherti R."/>
            <person name="Tsui H.-C.T."/>
            <person name="Winkler M.E."/>
        </authorList>
    </citation>
    <scope>NUCLEOTIDE SEQUENCE</scope>
</reference>